<reference evidence="4" key="1">
    <citation type="journal article" date="2022" name="Front. Genet.">
        <title>Chromosome-Scale Assembly of the Dendrobium nobile Genome Provides Insights Into the Molecular Mechanism of the Biosynthesis of the Medicinal Active Ingredient of Dendrobium.</title>
        <authorList>
            <person name="Xu Q."/>
            <person name="Niu S.-C."/>
            <person name="Li K.-L."/>
            <person name="Zheng P.-J."/>
            <person name="Zhang X.-J."/>
            <person name="Jia Y."/>
            <person name="Liu Y."/>
            <person name="Niu Y.-X."/>
            <person name="Yu L.-H."/>
            <person name="Chen D.-F."/>
            <person name="Zhang G.-Q."/>
        </authorList>
    </citation>
    <scope>NUCLEOTIDE SEQUENCE</scope>
    <source>
        <tissue evidence="4">Leaf</tissue>
    </source>
</reference>
<gene>
    <name evidence="4" type="ORF">KFK09_004818</name>
</gene>
<feature type="compositionally biased region" description="Polar residues" evidence="1">
    <location>
        <begin position="444"/>
        <end position="453"/>
    </location>
</feature>
<protein>
    <submittedName>
        <fullName evidence="4">Uncharacterized protein</fullName>
    </submittedName>
</protein>
<keyword evidence="5" id="KW-1185">Reference proteome</keyword>
<evidence type="ECO:0000256" key="1">
    <source>
        <dbReference type="SAM" id="MobiDB-lite"/>
    </source>
</evidence>
<feature type="compositionally biased region" description="Basic and acidic residues" evidence="1">
    <location>
        <begin position="454"/>
        <end position="467"/>
    </location>
</feature>
<evidence type="ECO:0000259" key="2">
    <source>
        <dbReference type="Pfam" id="PF04937"/>
    </source>
</evidence>
<dbReference type="OrthoDB" id="784036at2759"/>
<feature type="compositionally biased region" description="Low complexity" evidence="1">
    <location>
        <begin position="10"/>
        <end position="28"/>
    </location>
</feature>
<organism evidence="4 5">
    <name type="scientific">Dendrobium nobile</name>
    <name type="common">Orchid</name>
    <dbReference type="NCBI Taxonomy" id="94219"/>
    <lineage>
        <taxon>Eukaryota</taxon>
        <taxon>Viridiplantae</taxon>
        <taxon>Streptophyta</taxon>
        <taxon>Embryophyta</taxon>
        <taxon>Tracheophyta</taxon>
        <taxon>Spermatophyta</taxon>
        <taxon>Magnoliopsida</taxon>
        <taxon>Liliopsida</taxon>
        <taxon>Asparagales</taxon>
        <taxon>Orchidaceae</taxon>
        <taxon>Epidendroideae</taxon>
        <taxon>Malaxideae</taxon>
        <taxon>Dendrobiinae</taxon>
        <taxon>Dendrobium</taxon>
    </lineage>
</organism>
<dbReference type="SUPFAM" id="SSF53098">
    <property type="entry name" value="Ribonuclease H-like"/>
    <property type="match status" value="1"/>
</dbReference>
<dbReference type="PANTHER" id="PTHR32166">
    <property type="entry name" value="OSJNBA0013A04.12 PROTEIN"/>
    <property type="match status" value="1"/>
</dbReference>
<dbReference type="Pfam" id="PF04937">
    <property type="entry name" value="DUF659"/>
    <property type="match status" value="1"/>
</dbReference>
<feature type="domain" description="HAT C-terminal dimerisation" evidence="3">
    <location>
        <begin position="908"/>
        <end position="979"/>
    </location>
</feature>
<evidence type="ECO:0000313" key="4">
    <source>
        <dbReference type="EMBL" id="KAI0522439.1"/>
    </source>
</evidence>
<dbReference type="EMBL" id="JAGYWB010000005">
    <property type="protein sequence ID" value="KAI0522439.1"/>
    <property type="molecule type" value="Genomic_DNA"/>
</dbReference>
<evidence type="ECO:0000313" key="5">
    <source>
        <dbReference type="Proteomes" id="UP000829196"/>
    </source>
</evidence>
<dbReference type="InterPro" id="IPR008906">
    <property type="entry name" value="HATC_C_dom"/>
</dbReference>
<proteinExistence type="predicted"/>
<dbReference type="Pfam" id="PF05699">
    <property type="entry name" value="Dimer_Tnp_hAT"/>
    <property type="match status" value="1"/>
</dbReference>
<evidence type="ECO:0000259" key="3">
    <source>
        <dbReference type="Pfam" id="PF05699"/>
    </source>
</evidence>
<feature type="region of interest" description="Disordered" evidence="1">
    <location>
        <begin position="1"/>
        <end position="51"/>
    </location>
</feature>
<accession>A0A8T3BZ09</accession>
<dbReference type="Proteomes" id="UP000829196">
    <property type="component" value="Unassembled WGS sequence"/>
</dbReference>
<name>A0A8T3BZ09_DENNO</name>
<dbReference type="AlphaFoldDB" id="A0A8T3BZ09"/>
<feature type="domain" description="DUF659" evidence="2">
    <location>
        <begin position="539"/>
        <end position="690"/>
    </location>
</feature>
<dbReference type="PANTHER" id="PTHR32166:SF121">
    <property type="entry name" value="DUF659 DOMAIN-CONTAINING PROTEIN"/>
    <property type="match status" value="1"/>
</dbReference>
<feature type="region of interest" description="Disordered" evidence="1">
    <location>
        <begin position="433"/>
        <end position="467"/>
    </location>
</feature>
<comment type="caution">
    <text evidence="4">The sequence shown here is derived from an EMBL/GenBank/DDBJ whole genome shotgun (WGS) entry which is preliminary data.</text>
</comment>
<dbReference type="GO" id="GO:0046983">
    <property type="term" value="F:protein dimerization activity"/>
    <property type="evidence" value="ECO:0007669"/>
    <property type="project" value="InterPro"/>
</dbReference>
<sequence length="1087" mass="123137">MALSATGDLVTSPSSNSKSKINKVSNTVGMSSASCGKEGSPLKGANGSNESNVAGMSKALTTIGNSHYDMEEVWKCTSGDLARIPNFCFECEKIGHVKKVCAKLIMENRVRSLRSENTNSNNVVGTRNARGNEVMDVNGDIDNEGYSPWRMVKYGKKKFNNNVNSNFASRFEGSRNFVVVKNSDKREEDGKVNNPIEVQEPVQQHLFCNKTDNLVADSSHASTIPVTSKPVILNDEICFKAHMDLKKKNYRGARKKSASLYLDGWPDAINCLNKYDMDFLEEDFTIEEVERGSKDSPLPEVGDIALNVPTSSHKFAAPSVSRESRLFLPPACRDAVGIAICEADLRLKASFAWSRSPLQPIYSKMDSQTTSAQSVREKLDIAWSHCTERIRGNIALCKKVPHDVRYQMQENLNEIGKKKQQSQEELEQNTTVFVDENMEEERGSSSLPKSQSSDAHHEGTNRGKRKLDNIDNFFAPRTRAGSQPSLKSVMTSKEAIHRVDLAVARCFYDSCIPLNAINSNFAQKAIDAIAAIGPGYKLPSYYKLRVNLLRDCKEECRLLIDAYKRSWSEIGCTLMADGWTDNRNRTLINFLVYCPRGVAFLKSVDSSDITKDAKTLCSLFCEVVEWIGPHNVVQLVTDNAANYKKAGELLHERFGNIYWSPCSAHCLNRILKDIGNMSHIQDLAQRASKVTIFVYNHVFVLAWLRKRDGWKEIIRPGATRFATTFITLKSMSDHKLDLQAFITSKVFFDSKISKTVKGKEVSAIILDNKFWNDCLLTSKLSGPLIRLLRTVDSDEKPSLGFLYDGMYKARKAIKLMFRNVKRMYKPYTSIIKRRWDRKLRQGIHCAAYFLNPHFQYDKENLCQKAEVMQGLIELIRNKDICPKSTATMNEVRLFRDSLESFGKPIALTMAKEMQPDEWWKMFGSSAPNLQKLAVRILSQTSSSSGCERNWSVFEQIHTKRRNHLEHQRLNDLVFVRYNLNLRHRNYDPLDYTSIEMVDFWVLDEEPVSELVLENLETEIYTEDVIPIAEELNTSSTKEPQNEDVLDDVGNDNEILGNEDIDAFGGECFDEQGFRDITFDASNLGDDF</sequence>
<dbReference type="InterPro" id="IPR007021">
    <property type="entry name" value="DUF659"/>
</dbReference>
<dbReference type="InterPro" id="IPR012337">
    <property type="entry name" value="RNaseH-like_sf"/>
</dbReference>